<evidence type="ECO:0008006" key="9">
    <source>
        <dbReference type="Google" id="ProtNLM"/>
    </source>
</evidence>
<evidence type="ECO:0000256" key="6">
    <source>
        <dbReference type="SAM" id="MobiDB-lite"/>
    </source>
</evidence>
<dbReference type="STRING" id="1276538.A0A1X7S8G0"/>
<name>A0A1X7S8G0_ZYMT9</name>
<protein>
    <recommendedName>
        <fullName evidence="9">Survival motor neuron Tudor domain-containing protein</fullName>
    </recommendedName>
</protein>
<dbReference type="GO" id="GO:0005634">
    <property type="term" value="C:nucleus"/>
    <property type="evidence" value="ECO:0007669"/>
    <property type="project" value="UniProtKB-SubCell"/>
</dbReference>
<keyword evidence="4" id="KW-0508">mRNA splicing</keyword>
<evidence type="ECO:0000256" key="1">
    <source>
        <dbReference type="ARBA" id="ARBA00004123"/>
    </source>
</evidence>
<proteinExistence type="inferred from homology"/>
<comment type="subcellular location">
    <subcellularLocation>
        <location evidence="1">Nucleus</location>
    </subcellularLocation>
</comment>
<evidence type="ECO:0000313" key="8">
    <source>
        <dbReference type="Proteomes" id="UP000215127"/>
    </source>
</evidence>
<dbReference type="AlphaFoldDB" id="A0A1X7S8G0"/>
<keyword evidence="5" id="KW-0539">Nucleus</keyword>
<evidence type="ECO:0000313" key="7">
    <source>
        <dbReference type="EMBL" id="SMQ55962.1"/>
    </source>
</evidence>
<organism evidence="7 8">
    <name type="scientific">Zymoseptoria tritici (strain ST99CH_3D7)</name>
    <dbReference type="NCBI Taxonomy" id="1276538"/>
    <lineage>
        <taxon>Eukaryota</taxon>
        <taxon>Fungi</taxon>
        <taxon>Dikarya</taxon>
        <taxon>Ascomycota</taxon>
        <taxon>Pezizomycotina</taxon>
        <taxon>Dothideomycetes</taxon>
        <taxon>Dothideomycetidae</taxon>
        <taxon>Mycosphaerellales</taxon>
        <taxon>Mycosphaerellaceae</taxon>
        <taxon>Zymoseptoria</taxon>
    </lineage>
</organism>
<keyword evidence="8" id="KW-1185">Reference proteome</keyword>
<gene>
    <name evidence="7" type="ORF">ZT3D7_G11117</name>
</gene>
<accession>A0A1X7S8G0</accession>
<dbReference type="CDD" id="cd22851">
    <property type="entry name" value="SMN_N"/>
    <property type="match status" value="1"/>
</dbReference>
<evidence type="ECO:0000256" key="5">
    <source>
        <dbReference type="ARBA" id="ARBA00023242"/>
    </source>
</evidence>
<dbReference type="GO" id="GO:0006397">
    <property type="term" value="P:mRNA processing"/>
    <property type="evidence" value="ECO:0007669"/>
    <property type="project" value="UniProtKB-KW"/>
</dbReference>
<reference evidence="7 8" key="1">
    <citation type="submission" date="2016-06" db="EMBL/GenBank/DDBJ databases">
        <authorList>
            <person name="Kjaerup R.B."/>
            <person name="Dalgaard T.S."/>
            <person name="Juul-Madsen H.R."/>
        </authorList>
    </citation>
    <scope>NUCLEOTIDE SEQUENCE [LARGE SCALE GENOMIC DNA]</scope>
</reference>
<dbReference type="InterPro" id="IPR047313">
    <property type="entry name" value="SMN_C"/>
</dbReference>
<feature type="compositionally biased region" description="Basic and acidic residues" evidence="6">
    <location>
        <begin position="60"/>
        <end position="69"/>
    </location>
</feature>
<evidence type="ECO:0000256" key="2">
    <source>
        <dbReference type="ARBA" id="ARBA00005371"/>
    </source>
</evidence>
<keyword evidence="3" id="KW-0507">mRNA processing</keyword>
<dbReference type="PANTHER" id="PTHR39267">
    <property type="entry name" value="SURVIVAL MOTOR NEURON-LIKE PROTEIN 1"/>
    <property type="match status" value="1"/>
</dbReference>
<feature type="compositionally biased region" description="Polar residues" evidence="6">
    <location>
        <begin position="42"/>
        <end position="56"/>
    </location>
</feature>
<comment type="similarity">
    <text evidence="2">Belongs to the SMN family.</text>
</comment>
<dbReference type="GO" id="GO:0008380">
    <property type="term" value="P:RNA splicing"/>
    <property type="evidence" value="ECO:0007669"/>
    <property type="project" value="UniProtKB-KW"/>
</dbReference>
<sequence length="176" mass="18615">MAETSEPPSDWDDSALQTSWNDAYAEYQRYHSLAALGKKVSRSPSVSQEVKATSQAGDLPSKEQPDDAAHVPLNFVNAEGVHPSTPAPARPSRPVAGKFPATPMPGGGLPGAGLSMPKELFSACGASGGQEVHMRNLMMSWYYAGYYTGLLEGQQKAWAAMQEVGGEAEDEGEGEG</sequence>
<evidence type="ECO:0000256" key="4">
    <source>
        <dbReference type="ARBA" id="ARBA00023187"/>
    </source>
</evidence>
<dbReference type="PANTHER" id="PTHR39267:SF1">
    <property type="entry name" value="SURVIVAL MOTOR NEURON PROTEIN"/>
    <property type="match status" value="1"/>
</dbReference>
<dbReference type="Proteomes" id="UP000215127">
    <property type="component" value="Chromosome 12"/>
</dbReference>
<feature type="region of interest" description="Disordered" evidence="6">
    <location>
        <begin position="38"/>
        <end position="103"/>
    </location>
</feature>
<evidence type="ECO:0000256" key="3">
    <source>
        <dbReference type="ARBA" id="ARBA00022664"/>
    </source>
</evidence>
<dbReference type="CDD" id="cd22852">
    <property type="entry name" value="SMN_C"/>
    <property type="match status" value="1"/>
</dbReference>
<dbReference type="EMBL" id="LT853703">
    <property type="protein sequence ID" value="SMQ55962.1"/>
    <property type="molecule type" value="Genomic_DNA"/>
</dbReference>
<dbReference type="InterPro" id="IPR040424">
    <property type="entry name" value="Smn1"/>
</dbReference>